<evidence type="ECO:0000256" key="1">
    <source>
        <dbReference type="ARBA" id="ARBA00004496"/>
    </source>
</evidence>
<keyword evidence="6" id="KW-1185">Reference proteome</keyword>
<dbReference type="GO" id="GO:1990228">
    <property type="term" value="C:sulfurtransferase complex"/>
    <property type="evidence" value="ECO:0007669"/>
    <property type="project" value="TreeGrafter"/>
</dbReference>
<proteinExistence type="inferred from homology"/>
<dbReference type="NCBIfam" id="TIGR03012">
    <property type="entry name" value="sulf_tusD_dsrE"/>
    <property type="match status" value="1"/>
</dbReference>
<dbReference type="PANTHER" id="PTHR34874">
    <property type="entry name" value="PROTEIN YCHN"/>
    <property type="match status" value="1"/>
</dbReference>
<reference evidence="5 6" key="1">
    <citation type="submission" date="2016-08" db="EMBL/GenBank/DDBJ databases">
        <authorList>
            <person name="Seilhamer J.J."/>
        </authorList>
    </citation>
    <scope>NUCLEOTIDE SEQUENCE [LARGE SCALE GENOMIC DNA]</scope>
    <source>
        <strain evidence="5 6">PH27A</strain>
    </source>
</reference>
<dbReference type="SUPFAM" id="SSF75169">
    <property type="entry name" value="DsrEFH-like"/>
    <property type="match status" value="1"/>
</dbReference>
<dbReference type="OrthoDB" id="9787483at2"/>
<dbReference type="Gene3D" id="3.40.1260.10">
    <property type="entry name" value="DsrEFH-like"/>
    <property type="match status" value="1"/>
</dbReference>
<dbReference type="GO" id="GO:0016783">
    <property type="term" value="F:sulfurtransferase activity"/>
    <property type="evidence" value="ECO:0007669"/>
    <property type="project" value="InterPro"/>
</dbReference>
<comment type="similarity">
    <text evidence="2">Belongs to the DsrE/TusD family.</text>
</comment>
<dbReference type="STRING" id="197479.BFW38_09205"/>
<evidence type="ECO:0000256" key="3">
    <source>
        <dbReference type="ARBA" id="ARBA00022490"/>
    </source>
</evidence>
<keyword evidence="3" id="KW-0963">Cytoplasm</keyword>
<dbReference type="InterPro" id="IPR017463">
    <property type="entry name" value="Sulphur_relay_TusD/DsrE"/>
</dbReference>
<sequence>MASFIINVMGAPYTSQAPHSALRFARAALAQGHTIVRVFFYADGVHTGSALACPPQDEPHIPQQWQTLAESEHIELVICVAAALRRGIINESEAKRYGLTQYNLRSGFSLSGLGQWAEGIQVADRTITFQA</sequence>
<dbReference type="NCBIfam" id="NF001237">
    <property type="entry name" value="PRK00207.1"/>
    <property type="match status" value="1"/>
</dbReference>
<comment type="caution">
    <text evidence="5">The sequence shown here is derived from an EMBL/GenBank/DDBJ whole genome shotgun (WGS) entry which is preliminary data.</text>
</comment>
<dbReference type="GO" id="GO:0002143">
    <property type="term" value="P:tRNA wobble position uridine thiolation"/>
    <property type="evidence" value="ECO:0007669"/>
    <property type="project" value="TreeGrafter"/>
</dbReference>
<dbReference type="InterPro" id="IPR003787">
    <property type="entry name" value="Sulphur_relay_DsrE/F-like"/>
</dbReference>
<evidence type="ECO:0000256" key="4">
    <source>
        <dbReference type="ARBA" id="ARBA00022679"/>
    </source>
</evidence>
<evidence type="ECO:0000313" key="5">
    <source>
        <dbReference type="EMBL" id="ODC05326.1"/>
    </source>
</evidence>
<name>A0A1E2VER9_9GAMM</name>
<evidence type="ECO:0000313" key="6">
    <source>
        <dbReference type="Proteomes" id="UP000094291"/>
    </source>
</evidence>
<dbReference type="RefSeq" id="WP_069000346.1">
    <property type="nucleotide sequence ID" value="NZ_MDTQ01000001.1"/>
</dbReference>
<keyword evidence="4 5" id="KW-0808">Transferase</keyword>
<gene>
    <name evidence="5" type="ORF">BFW38_09205</name>
</gene>
<evidence type="ECO:0000256" key="2">
    <source>
        <dbReference type="ARBA" id="ARBA00007067"/>
    </source>
</evidence>
<comment type="subcellular location">
    <subcellularLocation>
        <location evidence="1">Cytoplasm</location>
    </subcellularLocation>
</comment>
<dbReference type="AlphaFoldDB" id="A0A1E2VER9"/>
<dbReference type="GO" id="GO:0097163">
    <property type="term" value="F:sulfur carrier activity"/>
    <property type="evidence" value="ECO:0007669"/>
    <property type="project" value="TreeGrafter"/>
</dbReference>
<dbReference type="Proteomes" id="UP000094291">
    <property type="component" value="Unassembled WGS sequence"/>
</dbReference>
<dbReference type="PANTHER" id="PTHR34874:SF3">
    <property type="entry name" value="SULFURTRANSFERASE TUSD"/>
    <property type="match status" value="1"/>
</dbReference>
<protein>
    <submittedName>
        <fullName evidence="5">Sulfurtransferase TusD</fullName>
    </submittedName>
</protein>
<dbReference type="InterPro" id="IPR027396">
    <property type="entry name" value="DsrEFH-like"/>
</dbReference>
<dbReference type="Pfam" id="PF02635">
    <property type="entry name" value="DsrE"/>
    <property type="match status" value="1"/>
</dbReference>
<organism evidence="5 6">
    <name type="scientific">Terasakiispira papahanaumokuakeensis</name>
    <dbReference type="NCBI Taxonomy" id="197479"/>
    <lineage>
        <taxon>Bacteria</taxon>
        <taxon>Pseudomonadati</taxon>
        <taxon>Pseudomonadota</taxon>
        <taxon>Gammaproteobacteria</taxon>
        <taxon>Oceanospirillales</taxon>
        <taxon>Terasakiispira</taxon>
    </lineage>
</organism>
<accession>A0A1E2VER9</accession>
<dbReference type="FunFam" id="3.40.1260.10:FF:000001">
    <property type="entry name" value="Sulfurtransferase TusD"/>
    <property type="match status" value="1"/>
</dbReference>
<dbReference type="EMBL" id="MDTQ01000001">
    <property type="protein sequence ID" value="ODC05326.1"/>
    <property type="molecule type" value="Genomic_DNA"/>
</dbReference>